<gene>
    <name evidence="12" type="ORF">ENY07_08020</name>
</gene>
<keyword evidence="4 9" id="KW-1003">Cell membrane</keyword>
<proteinExistence type="inferred from homology"/>
<feature type="coiled-coil region" evidence="10">
    <location>
        <begin position="274"/>
        <end position="308"/>
    </location>
</feature>
<feature type="coiled-coil region" evidence="10">
    <location>
        <begin position="172"/>
        <end position="199"/>
    </location>
</feature>
<evidence type="ECO:0000259" key="11">
    <source>
        <dbReference type="Pfam" id="PF26002"/>
    </source>
</evidence>
<reference evidence="12" key="1">
    <citation type="journal article" date="2020" name="mSystems">
        <title>Genome- and Community-Level Interaction Insights into Carbon Utilization and Element Cycling Functions of Hydrothermarchaeota in Hydrothermal Sediment.</title>
        <authorList>
            <person name="Zhou Z."/>
            <person name="Liu Y."/>
            <person name="Xu W."/>
            <person name="Pan J."/>
            <person name="Luo Z.H."/>
            <person name="Li M."/>
        </authorList>
    </citation>
    <scope>NUCLEOTIDE SEQUENCE</scope>
    <source>
        <strain evidence="12">SpSt-997</strain>
    </source>
</reference>
<keyword evidence="8" id="KW-0472">Membrane</keyword>
<keyword evidence="6" id="KW-0812">Transmembrane</keyword>
<dbReference type="AlphaFoldDB" id="A0A8J4HD19"/>
<evidence type="ECO:0000256" key="7">
    <source>
        <dbReference type="ARBA" id="ARBA00022989"/>
    </source>
</evidence>
<dbReference type="PANTHER" id="PTHR30386:SF26">
    <property type="entry name" value="TRANSPORT PROTEIN COMB"/>
    <property type="match status" value="1"/>
</dbReference>
<comment type="caution">
    <text evidence="12">The sequence shown here is derived from an EMBL/GenBank/DDBJ whole genome shotgun (WGS) entry which is preliminary data.</text>
</comment>
<dbReference type="EMBL" id="DTQM01000158">
    <property type="protein sequence ID" value="HGC43150.1"/>
    <property type="molecule type" value="Genomic_DNA"/>
</dbReference>
<dbReference type="Pfam" id="PF26002">
    <property type="entry name" value="Beta-barrel_AprE"/>
    <property type="match status" value="1"/>
</dbReference>
<evidence type="ECO:0000256" key="6">
    <source>
        <dbReference type="ARBA" id="ARBA00022692"/>
    </source>
</evidence>
<dbReference type="PANTHER" id="PTHR30386">
    <property type="entry name" value="MEMBRANE FUSION SUBUNIT OF EMRAB-TOLC MULTIDRUG EFFLUX PUMP"/>
    <property type="match status" value="1"/>
</dbReference>
<keyword evidence="10" id="KW-0175">Coiled coil</keyword>
<dbReference type="NCBIfam" id="TIGR01843">
    <property type="entry name" value="type_I_hlyD"/>
    <property type="match status" value="1"/>
</dbReference>
<keyword evidence="5 9" id="KW-0997">Cell inner membrane</keyword>
<sequence>MARQALIPGKTNLPATRERAEDAFSDALLEFQSPSAAVIATRPIGAARGVTWLVSAAVVSCFLAAGLIRIDKVVTAHGKVISSARTVVLQPLDTAIVRSIDVREGQTVHRGDLLAELDSTFAAADLGALRQQVDSLQAEVDRLTAEAEGKPFMAALDNDSGRLQAAVFAQRAAEKAFKLENYQQKIDSLETSVARNLAEANYYRQRLAVAADVEGMRRQLEDLKVGSKINSLAAADNRIDMARNLALAEDTAEGGKRDLRAMVAERDAYLQTWRAEVLQNLTEQGRKLSDAEEQLKKASLRRNLVELRAPEDSIVLTVAKVSVGSVLQTGSQFITLVPADAPLLVEANAAGSDAGFLRVGDPVAVKFDTFPFTQYGDARGLVEVISPDSFTQTELANPASSQSPDPVPDARIFYRVRISLADIRLHDVPAGFKVVPGMPVTADIKVGKRTILSYLFSRVMPIASEGMREP</sequence>
<accession>A0A8J4HD19</accession>
<evidence type="ECO:0000256" key="8">
    <source>
        <dbReference type="ARBA" id="ARBA00023136"/>
    </source>
</evidence>
<evidence type="ECO:0000256" key="9">
    <source>
        <dbReference type="RuleBase" id="RU365093"/>
    </source>
</evidence>
<dbReference type="InterPro" id="IPR050739">
    <property type="entry name" value="MFP"/>
</dbReference>
<dbReference type="InterPro" id="IPR058982">
    <property type="entry name" value="Beta-barrel_AprE"/>
</dbReference>
<evidence type="ECO:0000256" key="5">
    <source>
        <dbReference type="ARBA" id="ARBA00022519"/>
    </source>
</evidence>
<keyword evidence="3 9" id="KW-0813">Transport</keyword>
<dbReference type="InterPro" id="IPR010129">
    <property type="entry name" value="T1SS_HlyD"/>
</dbReference>
<keyword evidence="7" id="KW-1133">Transmembrane helix</keyword>
<evidence type="ECO:0000256" key="1">
    <source>
        <dbReference type="ARBA" id="ARBA00004377"/>
    </source>
</evidence>
<feature type="domain" description="AprE-like beta-barrel" evidence="11">
    <location>
        <begin position="343"/>
        <end position="447"/>
    </location>
</feature>
<dbReference type="GO" id="GO:0015031">
    <property type="term" value="P:protein transport"/>
    <property type="evidence" value="ECO:0007669"/>
    <property type="project" value="InterPro"/>
</dbReference>
<protein>
    <recommendedName>
        <fullName evidence="9">Membrane fusion protein (MFP) family protein</fullName>
    </recommendedName>
</protein>
<dbReference type="Gene3D" id="2.40.30.170">
    <property type="match status" value="1"/>
</dbReference>
<evidence type="ECO:0000256" key="3">
    <source>
        <dbReference type="ARBA" id="ARBA00022448"/>
    </source>
</evidence>
<dbReference type="GO" id="GO:0005886">
    <property type="term" value="C:plasma membrane"/>
    <property type="evidence" value="ECO:0007669"/>
    <property type="project" value="UniProtKB-SubCell"/>
</dbReference>
<evidence type="ECO:0000256" key="10">
    <source>
        <dbReference type="SAM" id="Coils"/>
    </source>
</evidence>
<evidence type="ECO:0000256" key="2">
    <source>
        <dbReference type="ARBA" id="ARBA00009477"/>
    </source>
</evidence>
<organism evidence="12">
    <name type="scientific">Acidicaldus sp</name>
    <dbReference type="NCBI Taxonomy" id="1872105"/>
    <lineage>
        <taxon>Bacteria</taxon>
        <taxon>Pseudomonadati</taxon>
        <taxon>Pseudomonadota</taxon>
        <taxon>Alphaproteobacteria</taxon>
        <taxon>Acetobacterales</taxon>
        <taxon>Acetobacteraceae</taxon>
        <taxon>Acidicaldus</taxon>
    </lineage>
</organism>
<dbReference type="PRINTS" id="PR01490">
    <property type="entry name" value="RTXTOXIND"/>
</dbReference>
<evidence type="ECO:0000313" key="12">
    <source>
        <dbReference type="EMBL" id="HGC43150.1"/>
    </source>
</evidence>
<evidence type="ECO:0000256" key="4">
    <source>
        <dbReference type="ARBA" id="ARBA00022475"/>
    </source>
</evidence>
<dbReference type="Gene3D" id="2.40.50.100">
    <property type="match status" value="1"/>
</dbReference>
<comment type="similarity">
    <text evidence="2 9">Belongs to the membrane fusion protein (MFP) (TC 8.A.1) family.</text>
</comment>
<name>A0A8J4HD19_9PROT</name>
<comment type="subcellular location">
    <subcellularLocation>
        <location evidence="1 9">Cell inner membrane</location>
        <topology evidence="1 9">Single-pass membrane protein</topology>
    </subcellularLocation>
</comment>